<proteinExistence type="predicted"/>
<gene>
    <name evidence="1" type="ORF">Lp19_0159</name>
</gene>
<dbReference type="AlphaFoldDB" id="A0A162G856"/>
<dbReference type="Proteomes" id="UP000076882">
    <property type="component" value="Unassembled WGS sequence"/>
</dbReference>
<reference evidence="1 2" key="1">
    <citation type="submission" date="2016-03" db="EMBL/GenBank/DDBJ databases">
        <title>Comparative genomics of 54 Lactobacillus plantarum strains reveals genomic uncoupling from niche constraints.</title>
        <authorList>
            <person name="Martino M.E."/>
        </authorList>
    </citation>
    <scope>NUCLEOTIDE SEQUENCE [LARGE SCALE GENOMIC DNA]</scope>
    <source>
        <strain evidence="1 2">19.1</strain>
    </source>
</reference>
<evidence type="ECO:0000313" key="1">
    <source>
        <dbReference type="EMBL" id="KZU98679.1"/>
    </source>
</evidence>
<organism evidence="1 2">
    <name type="scientific">Lactiplantibacillus plantarum</name>
    <name type="common">Lactobacillus plantarum</name>
    <dbReference type="NCBI Taxonomy" id="1590"/>
    <lineage>
        <taxon>Bacteria</taxon>
        <taxon>Bacillati</taxon>
        <taxon>Bacillota</taxon>
        <taxon>Bacilli</taxon>
        <taxon>Lactobacillales</taxon>
        <taxon>Lactobacillaceae</taxon>
        <taxon>Lactiplantibacillus</taxon>
    </lineage>
</organism>
<dbReference type="EMBL" id="LUXM01000003">
    <property type="protein sequence ID" value="KZU98679.1"/>
    <property type="molecule type" value="Genomic_DNA"/>
</dbReference>
<comment type="caution">
    <text evidence="1">The sequence shown here is derived from an EMBL/GenBank/DDBJ whole genome shotgun (WGS) entry which is preliminary data.</text>
</comment>
<name>A0A162G856_LACPN</name>
<protein>
    <submittedName>
        <fullName evidence="1">Uncharacterized protein</fullName>
    </submittedName>
</protein>
<sequence length="63" mass="7205">MKRWPDIRGLLNSNRLPQNDRLKSTRDFNRLFCGGWLGHLKHGAQLTSLPRSLRVGNSFVSVS</sequence>
<accession>A0A162G856</accession>
<evidence type="ECO:0000313" key="2">
    <source>
        <dbReference type="Proteomes" id="UP000076882"/>
    </source>
</evidence>